<proteinExistence type="predicted"/>
<evidence type="ECO:0000313" key="1">
    <source>
        <dbReference type="EMBL" id="GAH38582.1"/>
    </source>
</evidence>
<gene>
    <name evidence="1" type="ORF">S03H2_16146</name>
</gene>
<reference evidence="1" key="1">
    <citation type="journal article" date="2014" name="Front. Microbiol.">
        <title>High frequency of phylogenetically diverse reductive dehalogenase-homologous genes in deep subseafloor sedimentary metagenomes.</title>
        <authorList>
            <person name="Kawai M."/>
            <person name="Futagami T."/>
            <person name="Toyoda A."/>
            <person name="Takaki Y."/>
            <person name="Nishi S."/>
            <person name="Hori S."/>
            <person name="Arai W."/>
            <person name="Tsubouchi T."/>
            <person name="Morono Y."/>
            <person name="Uchiyama I."/>
            <person name="Ito T."/>
            <person name="Fujiyama A."/>
            <person name="Inagaki F."/>
            <person name="Takami H."/>
        </authorList>
    </citation>
    <scope>NUCLEOTIDE SEQUENCE</scope>
    <source>
        <strain evidence="1">Expedition CK06-06</strain>
    </source>
</reference>
<accession>X1F0Z6</accession>
<feature type="non-terminal residue" evidence="1">
    <location>
        <position position="1"/>
    </location>
</feature>
<dbReference type="PANTHER" id="PTHR48090">
    <property type="entry name" value="UNDECAPRENYL-PHOSPHATE 4-DEOXY-4-FORMAMIDO-L-ARABINOSE TRANSFERASE-RELATED"/>
    <property type="match status" value="1"/>
</dbReference>
<comment type="caution">
    <text evidence="1">The sequence shown here is derived from an EMBL/GenBank/DDBJ whole genome shotgun (WGS) entry which is preliminary data.</text>
</comment>
<evidence type="ECO:0008006" key="2">
    <source>
        <dbReference type="Google" id="ProtNLM"/>
    </source>
</evidence>
<dbReference type="InterPro" id="IPR029044">
    <property type="entry name" value="Nucleotide-diphossugar_trans"/>
</dbReference>
<protein>
    <recommendedName>
        <fullName evidence="2">Glycosyltransferase 2-like domain-containing protein</fullName>
    </recommendedName>
</protein>
<dbReference type="InterPro" id="IPR050256">
    <property type="entry name" value="Glycosyltransferase_2"/>
</dbReference>
<dbReference type="SUPFAM" id="SSF53448">
    <property type="entry name" value="Nucleotide-diphospho-sugar transferases"/>
    <property type="match status" value="1"/>
</dbReference>
<name>X1F0Z6_9ZZZZ</name>
<sequence>LLEPILKNNVNVVYGTRFAKRPKDMSKSHYMANKILTKITNFLYHTDLTDMETGYKVFTKKVLNKISLNTREFEFEPEITAKIVLNGFKIIELPIKYKIRNFGSAKINWLDGVEGLFILIQQRFCPNSIFYQFIYEIYKFHIKKIIYRLTKFIAKYIYLRRI</sequence>
<organism evidence="1">
    <name type="scientific">marine sediment metagenome</name>
    <dbReference type="NCBI Taxonomy" id="412755"/>
    <lineage>
        <taxon>unclassified sequences</taxon>
        <taxon>metagenomes</taxon>
        <taxon>ecological metagenomes</taxon>
    </lineage>
</organism>
<dbReference type="Gene3D" id="3.90.550.10">
    <property type="entry name" value="Spore Coat Polysaccharide Biosynthesis Protein SpsA, Chain A"/>
    <property type="match status" value="1"/>
</dbReference>
<dbReference type="EMBL" id="BARU01008237">
    <property type="protein sequence ID" value="GAH38582.1"/>
    <property type="molecule type" value="Genomic_DNA"/>
</dbReference>
<dbReference type="AlphaFoldDB" id="X1F0Z6"/>
<dbReference type="PANTHER" id="PTHR48090:SF7">
    <property type="entry name" value="RFBJ PROTEIN"/>
    <property type="match status" value="1"/>
</dbReference>